<dbReference type="Proteomes" id="UP001199816">
    <property type="component" value="Unassembled WGS sequence"/>
</dbReference>
<dbReference type="RefSeq" id="WP_231007360.1">
    <property type="nucleotide sequence ID" value="NZ_JAJNEC010000006.1"/>
</dbReference>
<evidence type="ECO:0000313" key="3">
    <source>
        <dbReference type="Proteomes" id="UP001199816"/>
    </source>
</evidence>
<evidence type="ECO:0000313" key="2">
    <source>
        <dbReference type="EMBL" id="MCD2424984.1"/>
    </source>
</evidence>
<dbReference type="EMBL" id="JAJNEC010000006">
    <property type="protein sequence ID" value="MCD2424984.1"/>
    <property type="molecule type" value="Genomic_DNA"/>
</dbReference>
<organism evidence="2 3">
    <name type="scientific">Niabella pedocola</name>
    <dbReference type="NCBI Taxonomy" id="1752077"/>
    <lineage>
        <taxon>Bacteria</taxon>
        <taxon>Pseudomonadati</taxon>
        <taxon>Bacteroidota</taxon>
        <taxon>Chitinophagia</taxon>
        <taxon>Chitinophagales</taxon>
        <taxon>Chitinophagaceae</taxon>
        <taxon>Niabella</taxon>
    </lineage>
</organism>
<evidence type="ECO:0000256" key="1">
    <source>
        <dbReference type="SAM" id="SignalP"/>
    </source>
</evidence>
<proteinExistence type="predicted"/>
<comment type="caution">
    <text evidence="2">The sequence shown here is derived from an EMBL/GenBank/DDBJ whole genome shotgun (WGS) entry which is preliminary data.</text>
</comment>
<keyword evidence="1" id="KW-0732">Signal</keyword>
<keyword evidence="3" id="KW-1185">Reference proteome</keyword>
<name>A0ABS8PVY5_9BACT</name>
<sequence length="127" mass="14602">MRSRFILVLGLFLTLSTSLFAQKESVSDKVSSVLTKFDAAIKPDKTKRSSIETIFTDFYTAQDKLRDNIQGSSTLAQGLQQDYQSVRKQNEDLFTERDNQLKKTLTADEYKKWKEEIEPALRKSGKK</sequence>
<protein>
    <submittedName>
        <fullName evidence="2">Uncharacterized protein</fullName>
    </submittedName>
</protein>
<accession>A0ABS8PVY5</accession>
<reference evidence="2 3" key="1">
    <citation type="submission" date="2021-11" db="EMBL/GenBank/DDBJ databases">
        <title>Genomic of Niabella pedocola.</title>
        <authorList>
            <person name="Wu T."/>
        </authorList>
    </citation>
    <scope>NUCLEOTIDE SEQUENCE [LARGE SCALE GENOMIC DNA]</scope>
    <source>
        <strain evidence="2 3">JCM 31011</strain>
    </source>
</reference>
<feature type="chain" id="PRO_5047055133" evidence="1">
    <location>
        <begin position="22"/>
        <end position="127"/>
    </location>
</feature>
<gene>
    <name evidence="2" type="ORF">LQ567_19525</name>
</gene>
<feature type="signal peptide" evidence="1">
    <location>
        <begin position="1"/>
        <end position="21"/>
    </location>
</feature>